<organism evidence="1 2">
    <name type="scientific">Aristaeella hokkaidonensis</name>
    <dbReference type="NCBI Taxonomy" id="3046382"/>
    <lineage>
        <taxon>Bacteria</taxon>
        <taxon>Bacillati</taxon>
        <taxon>Bacillota</taxon>
        <taxon>Clostridia</taxon>
        <taxon>Eubacteriales</taxon>
        <taxon>Aristaeellaceae</taxon>
        <taxon>Aristaeella</taxon>
    </lineage>
</organism>
<accession>A0AC61NC35</accession>
<evidence type="ECO:0000313" key="2">
    <source>
        <dbReference type="Proteomes" id="UP000682782"/>
    </source>
</evidence>
<evidence type="ECO:0000313" key="1">
    <source>
        <dbReference type="EMBL" id="QUC68216.1"/>
    </source>
</evidence>
<dbReference type="EMBL" id="CP068393">
    <property type="protein sequence ID" value="QUC68216.1"/>
    <property type="molecule type" value="Genomic_DNA"/>
</dbReference>
<name>A0AC61NC35_9FIRM</name>
<reference evidence="1" key="1">
    <citation type="submission" date="2021-01" db="EMBL/GenBank/DDBJ databases">
        <title>Complete genome sequence of Clostridiales bacterium R-7.</title>
        <authorList>
            <person name="Mahoney-Kurpe S.C."/>
            <person name="Palevich N."/>
            <person name="Koike S."/>
            <person name="Moon C.D."/>
            <person name="Attwood G.T."/>
        </authorList>
    </citation>
    <scope>NUCLEOTIDE SEQUENCE</scope>
    <source>
        <strain evidence="1">R-7</strain>
    </source>
</reference>
<keyword evidence="2" id="KW-1185">Reference proteome</keyword>
<gene>
    <name evidence="1" type="ORF">JYE49_05845</name>
</gene>
<protein>
    <submittedName>
        <fullName evidence="1">Glycosyltransferase</fullName>
    </submittedName>
</protein>
<dbReference type="Proteomes" id="UP000682782">
    <property type="component" value="Chromosome"/>
</dbReference>
<proteinExistence type="predicted"/>
<sequence>MNATAHNRPIRVLHMIGSLGFGGSQMVILNLYKAIDRNRIQFDFVLDEPTHREQASLVESMGSRIFTMPKFNGYNFREVLLAWDRFFYEHPEYRILHSHNRSYAALIFLMAKKHKVYTIIHSHSTSNGKGISSIAKQLLQYPLRYQADYFLSCSKKSGEWLFGKRITNKSNYHVLQNAIDLSQYVFNEERRIITRRKLGIGSEIVYIHIGRFHPSKNHPFLLETFSKIVRNDQNAVLLLVGEGGLKEEMIRRASELSIADKVFFLGLRDDVPDLLNASDCFLFPSIWEGLPVAVIEAQAAGLPCIVSANVTDSVFISSLAQKVPIDRGTDTWINCIRNTDMKRKDVREEIRKAGFDIIDTATWITNLYESL</sequence>